<feature type="transmembrane region" description="Helical" evidence="12">
    <location>
        <begin position="355"/>
        <end position="376"/>
    </location>
</feature>
<accession>A0ABU8XW39</accession>
<keyword evidence="4 12" id="KW-1003">Cell membrane</keyword>
<dbReference type="Pfam" id="PF01654">
    <property type="entry name" value="Cyt_bd_oxida_I"/>
    <property type="match status" value="1"/>
</dbReference>
<evidence type="ECO:0000256" key="13">
    <source>
        <dbReference type="SAM" id="MobiDB-lite"/>
    </source>
</evidence>
<evidence type="ECO:0000256" key="11">
    <source>
        <dbReference type="ARBA" id="ARBA00023136"/>
    </source>
</evidence>
<evidence type="ECO:0000313" key="14">
    <source>
        <dbReference type="EMBL" id="MEK0085415.1"/>
    </source>
</evidence>
<feature type="region of interest" description="Disordered" evidence="13">
    <location>
        <begin position="439"/>
        <end position="465"/>
    </location>
</feature>
<proteinExistence type="inferred from homology"/>
<dbReference type="InterPro" id="IPR002585">
    <property type="entry name" value="Cyt-d_ubiquinol_oxidase_su_1"/>
</dbReference>
<evidence type="ECO:0000256" key="12">
    <source>
        <dbReference type="PIRNR" id="PIRNR006446"/>
    </source>
</evidence>
<keyword evidence="9 12" id="KW-1133">Transmembrane helix</keyword>
<feature type="transmembrane region" description="Helical" evidence="12">
    <location>
        <begin position="319"/>
        <end position="343"/>
    </location>
</feature>
<keyword evidence="7 12" id="KW-0479">Metal-binding</keyword>
<feature type="transmembrane region" description="Helical" evidence="12">
    <location>
        <begin position="20"/>
        <end position="44"/>
    </location>
</feature>
<evidence type="ECO:0000256" key="4">
    <source>
        <dbReference type="ARBA" id="ARBA00022475"/>
    </source>
</evidence>
<keyword evidence="5 12" id="KW-0349">Heme</keyword>
<comment type="similarity">
    <text evidence="2 12">Belongs to the cytochrome ubiquinol oxidase subunit 1 family.</text>
</comment>
<dbReference type="PANTHER" id="PTHR30365">
    <property type="entry name" value="CYTOCHROME D UBIQUINOL OXIDASE"/>
    <property type="match status" value="1"/>
</dbReference>
<feature type="transmembrane region" description="Helical" evidence="12">
    <location>
        <begin position="56"/>
        <end position="77"/>
    </location>
</feature>
<comment type="caution">
    <text evidence="14">The sequence shown here is derived from an EMBL/GenBank/DDBJ whole genome shotgun (WGS) entry which is preliminary data.</text>
</comment>
<dbReference type="EMBL" id="JBBLZC010000026">
    <property type="protein sequence ID" value="MEK0085415.1"/>
    <property type="molecule type" value="Genomic_DNA"/>
</dbReference>
<feature type="transmembrane region" description="Helical" evidence="12">
    <location>
        <begin position="127"/>
        <end position="147"/>
    </location>
</feature>
<dbReference type="PIRSF" id="PIRSF006446">
    <property type="entry name" value="Cyt_quinol_oxidase_1"/>
    <property type="match status" value="1"/>
</dbReference>
<comment type="subcellular location">
    <subcellularLocation>
        <location evidence="12">Cell inner membrane</location>
    </subcellularLocation>
    <subcellularLocation>
        <location evidence="1">Cell membrane</location>
        <topology evidence="1">Multi-pass membrane protein</topology>
    </subcellularLocation>
</comment>
<protein>
    <submittedName>
        <fullName evidence="14">Cytochrome ubiquinol oxidase subunit I</fullName>
    </submittedName>
</protein>
<evidence type="ECO:0000256" key="3">
    <source>
        <dbReference type="ARBA" id="ARBA00022448"/>
    </source>
</evidence>
<feature type="transmembrane region" description="Helical" evidence="12">
    <location>
        <begin position="405"/>
        <end position="428"/>
    </location>
</feature>
<keyword evidence="15" id="KW-1185">Reference proteome</keyword>
<evidence type="ECO:0000256" key="2">
    <source>
        <dbReference type="ARBA" id="ARBA00009819"/>
    </source>
</evidence>
<dbReference type="RefSeq" id="WP_418161263.1">
    <property type="nucleotide sequence ID" value="NZ_JBBLZC010000026.1"/>
</dbReference>
<evidence type="ECO:0000313" key="15">
    <source>
        <dbReference type="Proteomes" id="UP001375743"/>
    </source>
</evidence>
<evidence type="ECO:0000256" key="1">
    <source>
        <dbReference type="ARBA" id="ARBA00004651"/>
    </source>
</evidence>
<evidence type="ECO:0000256" key="9">
    <source>
        <dbReference type="ARBA" id="ARBA00022989"/>
    </source>
</evidence>
<evidence type="ECO:0000256" key="7">
    <source>
        <dbReference type="ARBA" id="ARBA00022723"/>
    </source>
</evidence>
<keyword evidence="8 12" id="KW-0249">Electron transport</keyword>
<keyword evidence="3 12" id="KW-0813">Transport</keyword>
<dbReference type="PANTHER" id="PTHR30365:SF14">
    <property type="entry name" value="CYTOCHROME BD MENAQUINOL OXIDASE SUBUNIT I-RELATED"/>
    <property type="match status" value="1"/>
</dbReference>
<dbReference type="Proteomes" id="UP001375743">
    <property type="component" value="Unassembled WGS sequence"/>
</dbReference>
<reference evidence="14 15" key="1">
    <citation type="submission" date="2024-01" db="EMBL/GenBank/DDBJ databases">
        <title>Multi-omics insights into the function and evolution of sodium benzoate biodegradation pathways in Benzoatithermus flavus gen. nov., sp. nov. from hot spring.</title>
        <authorList>
            <person name="Hu C.-J."/>
            <person name="Li W.-J."/>
        </authorList>
    </citation>
    <scope>NUCLEOTIDE SEQUENCE [LARGE SCALE GENOMIC DNA]</scope>
    <source>
        <strain evidence="14 15">SYSU G07066</strain>
    </source>
</reference>
<gene>
    <name evidence="14" type="ORF">U1T56_19860</name>
</gene>
<feature type="transmembrane region" description="Helical" evidence="12">
    <location>
        <begin position="189"/>
        <end position="208"/>
    </location>
</feature>
<name>A0ABU8XW39_9PROT</name>
<feature type="transmembrane region" description="Helical" evidence="12">
    <location>
        <begin position="220"/>
        <end position="237"/>
    </location>
</feature>
<organism evidence="14 15">
    <name type="scientific">Benzoatithermus flavus</name>
    <dbReference type="NCBI Taxonomy" id="3108223"/>
    <lineage>
        <taxon>Bacteria</taxon>
        <taxon>Pseudomonadati</taxon>
        <taxon>Pseudomonadota</taxon>
        <taxon>Alphaproteobacteria</taxon>
        <taxon>Geminicoccales</taxon>
        <taxon>Geminicoccaceae</taxon>
        <taxon>Benzoatithermus</taxon>
    </lineage>
</organism>
<evidence type="ECO:0000256" key="8">
    <source>
        <dbReference type="ARBA" id="ARBA00022982"/>
    </source>
</evidence>
<evidence type="ECO:0000256" key="5">
    <source>
        <dbReference type="ARBA" id="ARBA00022617"/>
    </source>
</evidence>
<keyword evidence="10 12" id="KW-0408">Iron</keyword>
<keyword evidence="6 12" id="KW-0812">Transmembrane</keyword>
<evidence type="ECO:0000256" key="6">
    <source>
        <dbReference type="ARBA" id="ARBA00022692"/>
    </source>
</evidence>
<keyword evidence="11 12" id="KW-0472">Membrane</keyword>
<feature type="transmembrane region" description="Helical" evidence="12">
    <location>
        <begin position="97"/>
        <end position="120"/>
    </location>
</feature>
<sequence length="465" mass="51444">MDLTDPLVLARLQFAFTISFHFLFPAFTIGLASYLAVLEGLWLWTRDAVYRQLYQFWLKIFAVSFAMGVVSGIVMSYQFGTNWSRMSDMVGAVMGPVMAYEVLTAFFLEAGFLGIMLFGWKKVGEGLHFFATCMVALGTLFSAFWILSANSWMHTPTGFAIENGLVVPVDWWQIIFNPSFPYRFVHTVLAAYLTTAFVVGGVGAWHLLKGHWDGPSQRMFSMAMWMAALVAPLQLVAGDLHGLNTLEHQPAKIAAMEGHFATERGAPLLLFGLPDMQAEETRYKIGIPKLGSLILTHAWNGEIKGLEAFPPDQRPNAPVLFWTFRLMVALGVIMVAIGVISLVLRWMGRLYATEWFLRVCTIAAPIGFFAVTFGWITTEHGRQPWIVTGILRTADGVTLLPLASVATSLVLFVLVYTLVFGVGTVYLLRLMRAVPSEAHETPAEPGGQRPLAAADEPGIRPEPAE</sequence>
<evidence type="ECO:0000256" key="10">
    <source>
        <dbReference type="ARBA" id="ARBA00023004"/>
    </source>
</evidence>